<dbReference type="GO" id="GO:0045116">
    <property type="term" value="P:protein neddylation"/>
    <property type="evidence" value="ECO:0007669"/>
    <property type="project" value="TreeGrafter"/>
</dbReference>
<organism evidence="13 14">
    <name type="scientific">Eptatretus burgeri</name>
    <name type="common">Inshore hagfish</name>
    <dbReference type="NCBI Taxonomy" id="7764"/>
    <lineage>
        <taxon>Eukaryota</taxon>
        <taxon>Metazoa</taxon>
        <taxon>Chordata</taxon>
        <taxon>Craniata</taxon>
        <taxon>Vertebrata</taxon>
        <taxon>Cyclostomata</taxon>
        <taxon>Myxini</taxon>
        <taxon>Myxiniformes</taxon>
        <taxon>Myxinidae</taxon>
        <taxon>Eptatretinae</taxon>
        <taxon>Eptatretus</taxon>
    </lineage>
</organism>
<dbReference type="InterPro" id="IPR014764">
    <property type="entry name" value="DCN-prot"/>
</dbReference>
<keyword evidence="14" id="KW-1185">Reference proteome</keyword>
<comment type="subcellular location">
    <subcellularLocation>
        <location evidence="2">Cell membrane</location>
    </subcellularLocation>
    <subcellularLocation>
        <location evidence="3">Cytoplasm</location>
        <location evidence="3">Perinuclear region</location>
    </subcellularLocation>
    <subcellularLocation>
        <location evidence="1">Nucleus</location>
    </subcellularLocation>
</comment>
<keyword evidence="5" id="KW-0963">Cytoplasm</keyword>
<keyword evidence="6" id="KW-0519">Myristate</keyword>
<evidence type="ECO:0000256" key="4">
    <source>
        <dbReference type="ARBA" id="ARBA00022475"/>
    </source>
</evidence>
<evidence type="ECO:0000256" key="11">
    <source>
        <dbReference type="SAM" id="MobiDB-lite"/>
    </source>
</evidence>
<dbReference type="FunFam" id="1.10.238.10:FF:000126">
    <property type="entry name" value="DCN1-like protein"/>
    <property type="match status" value="1"/>
</dbReference>
<evidence type="ECO:0000313" key="13">
    <source>
        <dbReference type="Ensembl" id="ENSEBUP00000025244.1"/>
    </source>
</evidence>
<evidence type="ECO:0000256" key="1">
    <source>
        <dbReference type="ARBA" id="ARBA00004123"/>
    </source>
</evidence>
<evidence type="ECO:0000259" key="12">
    <source>
        <dbReference type="PROSITE" id="PS51229"/>
    </source>
</evidence>
<dbReference type="GO" id="GO:2000436">
    <property type="term" value="P:positive regulation of protein neddylation"/>
    <property type="evidence" value="ECO:0007669"/>
    <property type="project" value="UniProtKB-ARBA"/>
</dbReference>
<dbReference type="FunFam" id="1.10.238.200:FF:000003">
    <property type="entry name" value="DCN1-like protein 3"/>
    <property type="match status" value="1"/>
</dbReference>
<dbReference type="GO" id="GO:0032182">
    <property type="term" value="F:ubiquitin-like protein binding"/>
    <property type="evidence" value="ECO:0007669"/>
    <property type="project" value="TreeGrafter"/>
</dbReference>
<dbReference type="AlphaFoldDB" id="A0A8C4R7H0"/>
<evidence type="ECO:0000256" key="10">
    <source>
        <dbReference type="RuleBase" id="RU363131"/>
    </source>
</evidence>
<dbReference type="GO" id="GO:0005886">
    <property type="term" value="C:plasma membrane"/>
    <property type="evidence" value="ECO:0007669"/>
    <property type="project" value="UniProtKB-SubCell"/>
</dbReference>
<dbReference type="Gene3D" id="1.10.238.10">
    <property type="entry name" value="EF-hand"/>
    <property type="match status" value="1"/>
</dbReference>
<dbReference type="GeneTree" id="ENSGT00940000154944"/>
<dbReference type="Pfam" id="PF03556">
    <property type="entry name" value="Cullin_binding"/>
    <property type="match status" value="1"/>
</dbReference>
<dbReference type="GO" id="GO:0048471">
    <property type="term" value="C:perinuclear region of cytoplasm"/>
    <property type="evidence" value="ECO:0007669"/>
    <property type="project" value="UniProtKB-SubCell"/>
</dbReference>
<keyword evidence="7" id="KW-0472">Membrane</keyword>
<dbReference type="GO" id="GO:0000151">
    <property type="term" value="C:ubiquitin ligase complex"/>
    <property type="evidence" value="ECO:0007669"/>
    <property type="project" value="TreeGrafter"/>
</dbReference>
<keyword evidence="9" id="KW-0449">Lipoprotein</keyword>
<name>A0A8C4R7H0_EPTBU</name>
<feature type="region of interest" description="Disordered" evidence="11">
    <location>
        <begin position="15"/>
        <end position="56"/>
    </location>
</feature>
<dbReference type="Ensembl" id="ENSEBUT00000025820.1">
    <property type="protein sequence ID" value="ENSEBUP00000025244.1"/>
    <property type="gene ID" value="ENSEBUG00000015575.1"/>
</dbReference>
<dbReference type="GO" id="GO:0097602">
    <property type="term" value="F:cullin family protein binding"/>
    <property type="evidence" value="ECO:0007669"/>
    <property type="project" value="TreeGrafter"/>
</dbReference>
<evidence type="ECO:0000256" key="7">
    <source>
        <dbReference type="ARBA" id="ARBA00023136"/>
    </source>
</evidence>
<evidence type="ECO:0000256" key="6">
    <source>
        <dbReference type="ARBA" id="ARBA00022707"/>
    </source>
</evidence>
<proteinExistence type="predicted"/>
<evidence type="ECO:0000256" key="2">
    <source>
        <dbReference type="ARBA" id="ARBA00004236"/>
    </source>
</evidence>
<evidence type="ECO:0000256" key="5">
    <source>
        <dbReference type="ARBA" id="ARBA00022490"/>
    </source>
</evidence>
<evidence type="ECO:0000256" key="8">
    <source>
        <dbReference type="ARBA" id="ARBA00023242"/>
    </source>
</evidence>
<evidence type="ECO:0000256" key="9">
    <source>
        <dbReference type="ARBA" id="ARBA00023288"/>
    </source>
</evidence>
<evidence type="ECO:0000256" key="3">
    <source>
        <dbReference type="ARBA" id="ARBA00004556"/>
    </source>
</evidence>
<dbReference type="PANTHER" id="PTHR12281:SF31">
    <property type="entry name" value="DCN1-LIKE PROTEIN 3"/>
    <property type="match status" value="1"/>
</dbReference>
<protein>
    <recommendedName>
        <fullName evidence="10">DCN1-like protein</fullName>
    </recommendedName>
    <alternativeName>
        <fullName evidence="10">Defective in cullin neddylation protein 1-like protein</fullName>
    </alternativeName>
</protein>
<feature type="domain" description="DCUN1" evidence="12">
    <location>
        <begin position="83"/>
        <end position="275"/>
    </location>
</feature>
<dbReference type="InterPro" id="IPR005176">
    <property type="entry name" value="PONY_dom"/>
</dbReference>
<accession>A0A8C4R7H0</accession>
<sequence>MGQCVTSCRGDSSFARRPGKRPKVAREAKCNGEVSVSSNGPKRGLDSGRPHGPKRHSSCLGEMVGGVGGRCVGVGCPLGEAEAEDGRLEQLFQRYRDEQQDVILSDGVERLCADLGLHPADFLVLAFAWKCNAATMCCFTRCEFFQGCRALRADSIKSLRAKLPAVHGELRDDAAFRDLYCFAFQFALEANEGQRALPRATAAAMWRLVFVPRPPALLPRWLVFLDENPEGVRGVSRDTWQMFLNFAQAVEPDMSGYSEDEAWPSLFDAFAEWQFGKQRPQVPGAAGRKENECLLTGVLTCARDDYQVII</sequence>
<dbReference type="OMA" id="DQMNQNI"/>
<dbReference type="Gene3D" id="1.10.238.200">
    <property type="entry name" value="Cullin, PONY binding domain"/>
    <property type="match status" value="1"/>
</dbReference>
<keyword evidence="4" id="KW-1003">Cell membrane</keyword>
<reference evidence="13" key="2">
    <citation type="submission" date="2025-09" db="UniProtKB">
        <authorList>
            <consortium name="Ensembl"/>
        </authorList>
    </citation>
    <scope>IDENTIFICATION</scope>
</reference>
<reference evidence="13" key="1">
    <citation type="submission" date="2025-08" db="UniProtKB">
        <authorList>
            <consortium name="Ensembl"/>
        </authorList>
    </citation>
    <scope>IDENTIFICATION</scope>
</reference>
<evidence type="ECO:0000313" key="14">
    <source>
        <dbReference type="Proteomes" id="UP000694388"/>
    </source>
</evidence>
<dbReference type="GO" id="GO:0031624">
    <property type="term" value="F:ubiquitin conjugating enzyme binding"/>
    <property type="evidence" value="ECO:0007669"/>
    <property type="project" value="TreeGrafter"/>
</dbReference>
<dbReference type="PROSITE" id="PS51229">
    <property type="entry name" value="DCUN1"/>
    <property type="match status" value="1"/>
</dbReference>
<dbReference type="PANTHER" id="PTHR12281">
    <property type="entry name" value="RP42 RELATED"/>
    <property type="match status" value="1"/>
</dbReference>
<dbReference type="InterPro" id="IPR042460">
    <property type="entry name" value="DCN1-like_PONY"/>
</dbReference>
<dbReference type="GO" id="GO:0005634">
    <property type="term" value="C:nucleus"/>
    <property type="evidence" value="ECO:0007669"/>
    <property type="project" value="UniProtKB-SubCell"/>
</dbReference>
<keyword evidence="8" id="KW-0539">Nucleus</keyword>
<dbReference type="Proteomes" id="UP000694388">
    <property type="component" value="Unplaced"/>
</dbReference>